<evidence type="ECO:0000313" key="2">
    <source>
        <dbReference type="Proteomes" id="UP000503498"/>
    </source>
</evidence>
<dbReference type="EMBL" id="CP051651">
    <property type="protein sequence ID" value="QJD69651.1"/>
    <property type="molecule type" value="Genomic_DNA"/>
</dbReference>
<evidence type="ECO:0000313" key="1">
    <source>
        <dbReference type="EMBL" id="QJD69651.1"/>
    </source>
</evidence>
<proteinExistence type="predicted"/>
<gene>
    <name evidence="1" type="ORF">HG421_19450</name>
</gene>
<reference evidence="1 2" key="1">
    <citation type="submission" date="2020-04" db="EMBL/GenBank/DDBJ databases">
        <title>Genome-Wide Identification of 5-Methylcytosine Sites in Bacterial Genomes By High-Throughput Sequencing of MspJI Restriction Fragments.</title>
        <authorList>
            <person name="Wu V."/>
        </authorList>
    </citation>
    <scope>NUCLEOTIDE SEQUENCE [LARGE SCALE GENOMIC DNA]</scope>
    <source>
        <strain evidence="1 2">NEB122</strain>
    </source>
</reference>
<organism evidence="1 2">
    <name type="scientific">Xanthomonas campestris pv. badrii</name>
    <dbReference type="NCBI Taxonomy" id="149696"/>
    <lineage>
        <taxon>Bacteria</taxon>
        <taxon>Pseudomonadati</taxon>
        <taxon>Pseudomonadota</taxon>
        <taxon>Gammaproteobacteria</taxon>
        <taxon>Lysobacterales</taxon>
        <taxon>Lysobacteraceae</taxon>
        <taxon>Xanthomonas</taxon>
    </lineage>
</organism>
<accession>A0A7Z2VDJ2</accession>
<name>A0A7Z2VDJ2_XANCA</name>
<protein>
    <submittedName>
        <fullName evidence="1">Uncharacterized protein</fullName>
    </submittedName>
</protein>
<dbReference type="RefSeq" id="WP_169707782.1">
    <property type="nucleotide sequence ID" value="NZ_CP051651.1"/>
</dbReference>
<sequence length="128" mass="14083">MTEHKLSPIELTVADVGFGGNTGGSKYFYSFSPDLALAYKGQSPLKMLYTFAPEVRDNFIIRAVLTTDSKEQIQQPIEIAKDGRSALVINNNLVETLILLSFVVEDTDKGIMFSCDPQVGNVPKISPR</sequence>
<dbReference type="Proteomes" id="UP000503498">
    <property type="component" value="Chromosome"/>
</dbReference>
<dbReference type="AlphaFoldDB" id="A0A7Z2VDJ2"/>
<reference evidence="1 2" key="2">
    <citation type="submission" date="2020-04" db="EMBL/GenBank/DDBJ databases">
        <authorList>
            <person name="Fomenkov A."/>
            <person name="Anton B.P."/>
            <person name="Roberts R.J."/>
        </authorList>
    </citation>
    <scope>NUCLEOTIDE SEQUENCE [LARGE SCALE GENOMIC DNA]</scope>
    <source>
        <strain evidence="1 2">NEB122</strain>
    </source>
</reference>